<feature type="region of interest" description="Disordered" evidence="1">
    <location>
        <begin position="1"/>
        <end position="39"/>
    </location>
</feature>
<organism evidence="2 3">
    <name type="scientific">Hibiscus sabdariffa</name>
    <name type="common">roselle</name>
    <dbReference type="NCBI Taxonomy" id="183260"/>
    <lineage>
        <taxon>Eukaryota</taxon>
        <taxon>Viridiplantae</taxon>
        <taxon>Streptophyta</taxon>
        <taxon>Embryophyta</taxon>
        <taxon>Tracheophyta</taxon>
        <taxon>Spermatophyta</taxon>
        <taxon>Magnoliopsida</taxon>
        <taxon>eudicotyledons</taxon>
        <taxon>Gunneridae</taxon>
        <taxon>Pentapetalae</taxon>
        <taxon>rosids</taxon>
        <taxon>malvids</taxon>
        <taxon>Malvales</taxon>
        <taxon>Malvaceae</taxon>
        <taxon>Malvoideae</taxon>
        <taxon>Hibiscus</taxon>
    </lineage>
</organism>
<feature type="compositionally biased region" description="Acidic residues" evidence="1">
    <location>
        <begin position="23"/>
        <end position="39"/>
    </location>
</feature>
<protein>
    <submittedName>
        <fullName evidence="2">Uncharacterized protein</fullName>
    </submittedName>
</protein>
<evidence type="ECO:0000313" key="2">
    <source>
        <dbReference type="EMBL" id="KAK8526075.1"/>
    </source>
</evidence>
<accession>A0ABR2CYG2</accession>
<keyword evidence="3" id="KW-1185">Reference proteome</keyword>
<dbReference type="EMBL" id="JBBPBM010000039">
    <property type="protein sequence ID" value="KAK8526075.1"/>
    <property type="molecule type" value="Genomic_DNA"/>
</dbReference>
<proteinExistence type="predicted"/>
<reference evidence="2 3" key="1">
    <citation type="journal article" date="2024" name="G3 (Bethesda)">
        <title>Genome assembly of Hibiscus sabdariffa L. provides insights into metabolisms of medicinal natural products.</title>
        <authorList>
            <person name="Kim T."/>
        </authorList>
    </citation>
    <scope>NUCLEOTIDE SEQUENCE [LARGE SCALE GENOMIC DNA]</scope>
    <source>
        <strain evidence="2">TK-2024</strain>
        <tissue evidence="2">Old leaves</tissue>
    </source>
</reference>
<feature type="compositionally biased region" description="Basic and acidic residues" evidence="1">
    <location>
        <begin position="1"/>
        <end position="15"/>
    </location>
</feature>
<comment type="caution">
    <text evidence="2">The sequence shown here is derived from an EMBL/GenBank/DDBJ whole genome shotgun (WGS) entry which is preliminary data.</text>
</comment>
<evidence type="ECO:0000313" key="3">
    <source>
        <dbReference type="Proteomes" id="UP001472677"/>
    </source>
</evidence>
<name>A0ABR2CYG2_9ROSI</name>
<dbReference type="Proteomes" id="UP001472677">
    <property type="component" value="Unassembled WGS sequence"/>
</dbReference>
<evidence type="ECO:0000256" key="1">
    <source>
        <dbReference type="SAM" id="MobiDB-lite"/>
    </source>
</evidence>
<sequence>MQKDIGENHTEDGTKSPDFQDFQMDDFKEDEETEDTNYYPIEDETKDVNDEFSINSFIYGIAHLHLKFNLLDSSSAVLFALYKKVQPHTEDDEAKANVSRAHAQGSQSVDFQINVFSSRQGIPKPRTRLEEREILKPPPPMKPRDLREQSDKRCVFHNDQGHCTDNCIYLRNTIEFDAKRSQLDMFMVSSRDNHQDQRESIHGASGSRFQTEIKTCKYLERHHPCDN</sequence>
<gene>
    <name evidence="2" type="ORF">V6N12_020556</name>
</gene>